<dbReference type="RefSeq" id="WP_058239614.1">
    <property type="nucleotide sequence ID" value="NZ_CYPW01000017.1"/>
</dbReference>
<proteinExistence type="predicted"/>
<dbReference type="InterPro" id="IPR023393">
    <property type="entry name" value="START-like_dom_sf"/>
</dbReference>
<protein>
    <recommendedName>
        <fullName evidence="3">Polyketide cyclase / dehydrase and lipid transport</fullName>
    </recommendedName>
</protein>
<dbReference type="EMBL" id="CYPW01000017">
    <property type="protein sequence ID" value="CUH52403.1"/>
    <property type="molecule type" value="Genomic_DNA"/>
</dbReference>
<evidence type="ECO:0000313" key="2">
    <source>
        <dbReference type="Proteomes" id="UP000054823"/>
    </source>
</evidence>
<dbReference type="Proteomes" id="UP000054823">
    <property type="component" value="Unassembled WGS sequence"/>
</dbReference>
<evidence type="ECO:0000313" key="1">
    <source>
        <dbReference type="EMBL" id="CUH52403.1"/>
    </source>
</evidence>
<organism evidence="1 2">
    <name type="scientific">Shimia marina</name>
    <dbReference type="NCBI Taxonomy" id="321267"/>
    <lineage>
        <taxon>Bacteria</taxon>
        <taxon>Pseudomonadati</taxon>
        <taxon>Pseudomonadota</taxon>
        <taxon>Alphaproteobacteria</taxon>
        <taxon>Rhodobacterales</taxon>
        <taxon>Roseobacteraceae</taxon>
    </lineage>
</organism>
<dbReference type="OrthoDB" id="7860307at2"/>
<sequence>MELTGREDIDVPIDQAFEMLTDVEVYERAALRRGAEVTRQDSLAKAGVGAKWDIAFEFRGKPREMQLEIISFDSPNEIGMQAKLQGLETDIKVELVALSRTKTRIQFWSGMRAKSLSARLLLQSLKLARGNLNTRLSKRLAALREDLQDRYSRMS</sequence>
<reference evidence="1 2" key="1">
    <citation type="submission" date="2015-09" db="EMBL/GenBank/DDBJ databases">
        <authorList>
            <consortium name="Swine Surveillance"/>
        </authorList>
    </citation>
    <scope>NUCLEOTIDE SEQUENCE [LARGE SCALE GENOMIC DNA]</scope>
    <source>
        <strain evidence="1 2">CECT 7688</strain>
    </source>
</reference>
<accession>A0A0P1EQE4</accession>
<keyword evidence="2" id="KW-1185">Reference proteome</keyword>
<gene>
    <name evidence="1" type="ORF">SHM7688_01849</name>
</gene>
<name>A0A0P1EQE4_9RHOB</name>
<dbReference type="AlphaFoldDB" id="A0A0P1EQE4"/>
<dbReference type="Gene3D" id="3.30.530.20">
    <property type="match status" value="1"/>
</dbReference>
<dbReference type="STRING" id="321267.SHM7688_01849"/>
<evidence type="ECO:0008006" key="3">
    <source>
        <dbReference type="Google" id="ProtNLM"/>
    </source>
</evidence>
<dbReference type="SUPFAM" id="SSF55961">
    <property type="entry name" value="Bet v1-like"/>
    <property type="match status" value="1"/>
</dbReference>